<sequence length="321" mass="37647">MIIKPRLFPVYIQKLEAFTRRLSPDHPKFELIKENLSKRLAGFRGEESLDYHLKFLDEQQYNIFHDVRLFDGIHYFQLDTVILSKKFILILEVKNFVGTLHFDSNFSQLIRLQDGKKESFPDPILQVERQSDQLRRWLKHVKCAKLPVESLVVISNPRTILETTHHNEKIYKKVIHSAKLPFSISSIEKDYDKNYLSEKQLLRLSQQMVKDHSPLKSDILARYNIQKEDIKKGVFCRNCESPGMERRKGKWICQTCRFVSKDAHLTALKDYSLLIDSTITNQILRDFLNIQSTSVANKLLFSMALESKGTNKGKIHHLNFE</sequence>
<reference evidence="2 3" key="1">
    <citation type="submission" date="2021-03" db="EMBL/GenBank/DDBJ databases">
        <title>Whole genome sequence of Metabacillus bambusae BG109.</title>
        <authorList>
            <person name="Jeong J.W."/>
        </authorList>
    </citation>
    <scope>NUCLEOTIDE SEQUENCE [LARGE SCALE GENOMIC DNA]</scope>
    <source>
        <strain evidence="2 3">BG109</strain>
    </source>
</reference>
<name>A0ABS3N5X0_9BACI</name>
<gene>
    <name evidence="2" type="ORF">I7822_18420</name>
</gene>
<dbReference type="Pfam" id="PF08378">
    <property type="entry name" value="NERD"/>
    <property type="match status" value="1"/>
</dbReference>
<evidence type="ECO:0000259" key="1">
    <source>
        <dbReference type="PROSITE" id="PS50965"/>
    </source>
</evidence>
<dbReference type="InterPro" id="IPR011528">
    <property type="entry name" value="NERD"/>
</dbReference>
<keyword evidence="3" id="KW-1185">Reference proteome</keyword>
<comment type="caution">
    <text evidence="2">The sequence shown here is derived from an EMBL/GenBank/DDBJ whole genome shotgun (WGS) entry which is preliminary data.</text>
</comment>
<protein>
    <submittedName>
        <fullName evidence="2">NERD domain-containing protein</fullName>
    </submittedName>
</protein>
<dbReference type="Proteomes" id="UP000663981">
    <property type="component" value="Unassembled WGS sequence"/>
</dbReference>
<organism evidence="2 3">
    <name type="scientific">Metabacillus bambusae</name>
    <dbReference type="NCBI Taxonomy" id="2795218"/>
    <lineage>
        <taxon>Bacteria</taxon>
        <taxon>Bacillati</taxon>
        <taxon>Bacillota</taxon>
        <taxon>Bacilli</taxon>
        <taxon>Bacillales</taxon>
        <taxon>Bacillaceae</taxon>
        <taxon>Metabacillus</taxon>
    </lineage>
</organism>
<accession>A0ABS3N5X0</accession>
<dbReference type="PROSITE" id="PS50965">
    <property type="entry name" value="NERD"/>
    <property type="match status" value="1"/>
</dbReference>
<dbReference type="RefSeq" id="WP_207980572.1">
    <property type="nucleotide sequence ID" value="NZ_JAGDEL010000015.1"/>
</dbReference>
<dbReference type="EMBL" id="JAGDEL010000015">
    <property type="protein sequence ID" value="MBO1513619.1"/>
    <property type="molecule type" value="Genomic_DNA"/>
</dbReference>
<feature type="domain" description="NERD" evidence="1">
    <location>
        <begin position="41"/>
        <end position="157"/>
    </location>
</feature>
<evidence type="ECO:0000313" key="3">
    <source>
        <dbReference type="Proteomes" id="UP000663981"/>
    </source>
</evidence>
<proteinExistence type="predicted"/>
<evidence type="ECO:0000313" key="2">
    <source>
        <dbReference type="EMBL" id="MBO1513619.1"/>
    </source>
</evidence>